<comment type="caution">
    <text evidence="2">The sequence shown here is derived from an EMBL/GenBank/DDBJ whole genome shotgun (WGS) entry which is preliminary data.</text>
</comment>
<dbReference type="PANTHER" id="PTHR13369:SF0">
    <property type="entry name" value="GLUTATHIONE S-TRANSFERASE C-TERMINAL DOMAIN-CONTAINING PROTEIN"/>
    <property type="match status" value="1"/>
</dbReference>
<evidence type="ECO:0000313" key="3">
    <source>
        <dbReference type="Proteomes" id="UP001238540"/>
    </source>
</evidence>
<dbReference type="InterPro" id="IPR025714">
    <property type="entry name" value="Methyltranfer_dom"/>
</dbReference>
<keyword evidence="3" id="KW-1185">Reference proteome</keyword>
<dbReference type="GO" id="GO:0008168">
    <property type="term" value="F:methyltransferase activity"/>
    <property type="evidence" value="ECO:0007669"/>
    <property type="project" value="UniProtKB-KW"/>
</dbReference>
<dbReference type="InterPro" id="IPR029063">
    <property type="entry name" value="SAM-dependent_MTases_sf"/>
</dbReference>
<dbReference type="SUPFAM" id="SSF53335">
    <property type="entry name" value="S-adenosyl-L-methionine-dependent methyltransferases"/>
    <property type="match status" value="1"/>
</dbReference>
<dbReference type="EMBL" id="JAUFQC010000001">
    <property type="protein sequence ID" value="MDN3610540.1"/>
    <property type="molecule type" value="Genomic_DNA"/>
</dbReference>
<evidence type="ECO:0000259" key="1">
    <source>
        <dbReference type="Pfam" id="PF13679"/>
    </source>
</evidence>
<sequence>MQNTFKQLDAFLLLHQEFWRLEPFFASLDDCLPWQSSHPELCAWLSALTPSQIQSLKSDPDHLSQHLLPFIPSLSQTALLTRLERITLKGLALSRGIDAGIPGRKLAQIVALGEAALSDHQQSEWLEWCAGKGFLGRILASHSQQRVTSFEFQPALCEAGQHIAQEYKLPMTFVQGDALTENAAVVLNSRQHAVALHACGDLHVSLIEKAVKAGVAAVTLSPCCYHLITAQAYQPLSRLAQTSDLDLNKKELRIPLQETVTGGERVRKHRFLEMVYRLGFDVLLRQAVGHHQYVNVPSIKKSQLTDGFEAFCHWAADQKEITLPQGIAWQEFEDKGEQRYWQMERISLIQQPFRRSLEMWLVLDKSLYLVEHGYHVCVETFCDKQVTPRNILIRARKKATAT</sequence>
<dbReference type="Proteomes" id="UP001238540">
    <property type="component" value="Unassembled WGS sequence"/>
</dbReference>
<organism evidence="2 3">
    <name type="scientific">Vibrio ostreicida</name>
    <dbReference type="NCBI Taxonomy" id="526588"/>
    <lineage>
        <taxon>Bacteria</taxon>
        <taxon>Pseudomonadati</taxon>
        <taxon>Pseudomonadota</taxon>
        <taxon>Gammaproteobacteria</taxon>
        <taxon>Vibrionales</taxon>
        <taxon>Vibrionaceae</taxon>
        <taxon>Vibrio</taxon>
    </lineage>
</organism>
<proteinExistence type="predicted"/>
<dbReference type="Pfam" id="PF13679">
    <property type="entry name" value="Methyltransf_32"/>
    <property type="match status" value="1"/>
</dbReference>
<dbReference type="GO" id="GO:0032259">
    <property type="term" value="P:methylation"/>
    <property type="evidence" value="ECO:0007669"/>
    <property type="project" value="UniProtKB-KW"/>
</dbReference>
<keyword evidence="2" id="KW-0808">Transferase</keyword>
<gene>
    <name evidence="2" type="ORF">QWZ16_12585</name>
</gene>
<protein>
    <submittedName>
        <fullName evidence="2">Methyltransferase</fullName>
    </submittedName>
</protein>
<accession>A0ABT8BWR7</accession>
<dbReference type="CDD" id="cd02440">
    <property type="entry name" value="AdoMet_MTases"/>
    <property type="match status" value="1"/>
</dbReference>
<name>A0ABT8BWR7_9VIBR</name>
<dbReference type="Gene3D" id="3.40.50.150">
    <property type="entry name" value="Vaccinia Virus protein VP39"/>
    <property type="match status" value="1"/>
</dbReference>
<dbReference type="PANTHER" id="PTHR13369">
    <property type="match status" value="1"/>
</dbReference>
<keyword evidence="2" id="KW-0489">Methyltransferase</keyword>
<reference evidence="3" key="1">
    <citation type="journal article" date="2019" name="Int. J. Syst. Evol. Microbiol.">
        <title>The Global Catalogue of Microorganisms (GCM) 10K type strain sequencing project: providing services to taxonomists for standard genome sequencing and annotation.</title>
        <authorList>
            <consortium name="The Broad Institute Genomics Platform"/>
            <consortium name="The Broad Institute Genome Sequencing Center for Infectious Disease"/>
            <person name="Wu L."/>
            <person name="Ma J."/>
        </authorList>
    </citation>
    <scope>NUCLEOTIDE SEQUENCE [LARGE SCALE GENOMIC DNA]</scope>
    <source>
        <strain evidence="3">CECT 7398</strain>
    </source>
</reference>
<dbReference type="RefSeq" id="WP_170882238.1">
    <property type="nucleotide sequence ID" value="NZ_JABEYA020000001.1"/>
</dbReference>
<evidence type="ECO:0000313" key="2">
    <source>
        <dbReference type="EMBL" id="MDN3610540.1"/>
    </source>
</evidence>
<feature type="domain" description="Methyltransferase" evidence="1">
    <location>
        <begin position="106"/>
        <end position="231"/>
    </location>
</feature>